<dbReference type="SUPFAM" id="SSF48371">
    <property type="entry name" value="ARM repeat"/>
    <property type="match status" value="1"/>
</dbReference>
<dbReference type="InterPro" id="IPR016024">
    <property type="entry name" value="ARM-type_fold"/>
</dbReference>
<dbReference type="AlphaFoldDB" id="A0A814AQ98"/>
<accession>A0A814AQ98</accession>
<evidence type="ECO:0000313" key="2">
    <source>
        <dbReference type="Proteomes" id="UP000663879"/>
    </source>
</evidence>
<dbReference type="Proteomes" id="UP000663879">
    <property type="component" value="Unassembled WGS sequence"/>
</dbReference>
<reference evidence="1" key="1">
    <citation type="submission" date="2021-02" db="EMBL/GenBank/DDBJ databases">
        <authorList>
            <person name="Nowell W R."/>
        </authorList>
    </citation>
    <scope>NUCLEOTIDE SEQUENCE</scope>
    <source>
        <strain evidence="1">Ploen Becks lab</strain>
    </source>
</reference>
<evidence type="ECO:0000313" key="1">
    <source>
        <dbReference type="EMBL" id="CAF0915347.1"/>
    </source>
</evidence>
<gene>
    <name evidence="1" type="ORF">OXX778_LOCUS12118</name>
</gene>
<proteinExistence type="predicted"/>
<name>A0A814AQ98_9BILA</name>
<organism evidence="1 2">
    <name type="scientific">Brachionus calyciflorus</name>
    <dbReference type="NCBI Taxonomy" id="104777"/>
    <lineage>
        <taxon>Eukaryota</taxon>
        <taxon>Metazoa</taxon>
        <taxon>Spiralia</taxon>
        <taxon>Gnathifera</taxon>
        <taxon>Rotifera</taxon>
        <taxon>Eurotatoria</taxon>
        <taxon>Monogononta</taxon>
        <taxon>Pseudotrocha</taxon>
        <taxon>Ploima</taxon>
        <taxon>Brachionidae</taxon>
        <taxon>Brachionus</taxon>
    </lineage>
</organism>
<comment type="caution">
    <text evidence="1">The sequence shown here is derived from an EMBL/GenBank/DDBJ whole genome shotgun (WGS) entry which is preliminary data.</text>
</comment>
<dbReference type="OrthoDB" id="10185883at2759"/>
<sequence>MLDIYSNKLLKSFDLILNHTVDNRDDTIILKLIDQLSEVLNDVYSIVINFVQVEIFEKSYEIIEKDSEIQQFCLNLLNCIAQKRPSESFEKATLSFLEIFLKDKNFFDLDPGTLCSAFQLLLNLNLNDNLKALLFSEDSIFHFLDPDLKSIYLRNNFKKLLIKYLSENEVKLVILALPDRLKMANLDIFYNGKLKIDDLESKINFIDLKSIDFFAKIIIQDLDVSSIESLSDKLKLLPTQHNFDLSQKFLLYALESKKGDIQFETAILNEFFKPFKNKTPTKIYIYNLNLLLKKFDKFYELADYLDLDNLFYLLKSLNLDSKIKEGILKFILGYFESGRMSLKDEIFLKNLNETLINVFKFRVDGEISEECLKLVSLESEKIEFIYQQVNFKALNELNLERFINLSLYLLKKDKFNQPPFDFMKKCVDILSEPGDFEIKHSILGLFCEINYFDETLFDSKLIRKIQTFTLGETEAFLRREYLKFLTNFSLKRNLKVLINEYFSYIVKYEHDWECQLICLNYFEKTIQNNLRNKDTVILSEGLECLIKALDDPDQQVVKKSCEILLWLKKKEIFTSKISEIVINKIDLIDQFKDDLSNYSLNLAVGCEDNYSINFNQVFKELKIEYLEKRLVESSQTSDLYSLNRMAILDDIISSYQFDWNDEKSVDCY</sequence>
<protein>
    <submittedName>
        <fullName evidence="1">Uncharacterized protein</fullName>
    </submittedName>
</protein>
<dbReference type="EMBL" id="CAJNOC010002145">
    <property type="protein sequence ID" value="CAF0915347.1"/>
    <property type="molecule type" value="Genomic_DNA"/>
</dbReference>
<keyword evidence="2" id="KW-1185">Reference proteome</keyword>